<dbReference type="Gene3D" id="1.25.40.990">
    <property type="match status" value="1"/>
</dbReference>
<name>A0AAD7FR79_9AGAR</name>
<dbReference type="Pfam" id="PF10075">
    <property type="entry name" value="CSN8_PSD8_EIF3K"/>
    <property type="match status" value="1"/>
</dbReference>
<dbReference type="EMBL" id="JARKIF010000008">
    <property type="protein sequence ID" value="KAJ7633007.1"/>
    <property type="molecule type" value="Genomic_DNA"/>
</dbReference>
<sequence length="269" mass="28653">MSGGPPTPPPISATEIQDATRTIVPPLPAAAAAASTSTSAPVAAAAPPPPPREDHYTLIFPEIASLASDKKFVALTSLAERNDIISEDRSPNRLLVIAPLVLAYLIMDDLPPALRALYRLPTNLQAVPLAKQLYALLASTSERKYANVYARVQGFSELVSQPDFYNTSLGALLGLMISTFLDAFRSRTFDLLVKAYTSLPLALAQTYLGLPADEVLAVASKSGWSYDTSTQVLTPQKPTQTASASNVFSPFSTLNTFNAIADSVAKLET</sequence>
<proteinExistence type="predicted"/>
<accession>A0AAD7FR79</accession>
<feature type="domain" description="CSN8/PSMD8/EIF3K" evidence="2">
    <location>
        <begin position="95"/>
        <end position="237"/>
    </location>
</feature>
<feature type="compositionally biased region" description="Low complexity" evidence="1">
    <location>
        <begin position="29"/>
        <end position="45"/>
    </location>
</feature>
<reference evidence="3" key="1">
    <citation type="submission" date="2023-03" db="EMBL/GenBank/DDBJ databases">
        <title>Massive genome expansion in bonnet fungi (Mycena s.s.) driven by repeated elements and novel gene families across ecological guilds.</title>
        <authorList>
            <consortium name="Lawrence Berkeley National Laboratory"/>
            <person name="Harder C.B."/>
            <person name="Miyauchi S."/>
            <person name="Viragh M."/>
            <person name="Kuo A."/>
            <person name="Thoen E."/>
            <person name="Andreopoulos B."/>
            <person name="Lu D."/>
            <person name="Skrede I."/>
            <person name="Drula E."/>
            <person name="Henrissat B."/>
            <person name="Morin E."/>
            <person name="Kohler A."/>
            <person name="Barry K."/>
            <person name="LaButti K."/>
            <person name="Morin E."/>
            <person name="Salamov A."/>
            <person name="Lipzen A."/>
            <person name="Mereny Z."/>
            <person name="Hegedus B."/>
            <person name="Baldrian P."/>
            <person name="Stursova M."/>
            <person name="Weitz H."/>
            <person name="Taylor A."/>
            <person name="Grigoriev I.V."/>
            <person name="Nagy L.G."/>
            <person name="Martin F."/>
            <person name="Kauserud H."/>
        </authorList>
    </citation>
    <scope>NUCLEOTIDE SEQUENCE</scope>
    <source>
        <strain evidence="3">9284</strain>
    </source>
</reference>
<dbReference type="Proteomes" id="UP001221142">
    <property type="component" value="Unassembled WGS sequence"/>
</dbReference>
<organism evidence="3 4">
    <name type="scientific">Roridomyces roridus</name>
    <dbReference type="NCBI Taxonomy" id="1738132"/>
    <lineage>
        <taxon>Eukaryota</taxon>
        <taxon>Fungi</taxon>
        <taxon>Dikarya</taxon>
        <taxon>Basidiomycota</taxon>
        <taxon>Agaricomycotina</taxon>
        <taxon>Agaricomycetes</taxon>
        <taxon>Agaricomycetidae</taxon>
        <taxon>Agaricales</taxon>
        <taxon>Marasmiineae</taxon>
        <taxon>Mycenaceae</taxon>
        <taxon>Roridomyces</taxon>
    </lineage>
</organism>
<evidence type="ECO:0000313" key="3">
    <source>
        <dbReference type="EMBL" id="KAJ7633007.1"/>
    </source>
</evidence>
<evidence type="ECO:0000259" key="2">
    <source>
        <dbReference type="Pfam" id="PF10075"/>
    </source>
</evidence>
<keyword evidence="4" id="KW-1185">Reference proteome</keyword>
<dbReference type="InterPro" id="IPR033464">
    <property type="entry name" value="CSN8_PSD8_EIF3K"/>
</dbReference>
<gene>
    <name evidence="3" type="ORF">FB45DRAFT_914146</name>
</gene>
<evidence type="ECO:0000313" key="4">
    <source>
        <dbReference type="Proteomes" id="UP001221142"/>
    </source>
</evidence>
<dbReference type="AlphaFoldDB" id="A0AAD7FR79"/>
<feature type="region of interest" description="Disordered" evidence="1">
    <location>
        <begin position="27"/>
        <end position="50"/>
    </location>
</feature>
<comment type="caution">
    <text evidence="3">The sequence shown here is derived from an EMBL/GenBank/DDBJ whole genome shotgun (WGS) entry which is preliminary data.</text>
</comment>
<evidence type="ECO:0000256" key="1">
    <source>
        <dbReference type="SAM" id="MobiDB-lite"/>
    </source>
</evidence>
<protein>
    <submittedName>
        <fullName evidence="3">COP9 signalosome</fullName>
    </submittedName>
</protein>